<keyword evidence="1" id="KW-0472">Membrane</keyword>
<feature type="non-terminal residue" evidence="3">
    <location>
        <position position="374"/>
    </location>
</feature>
<dbReference type="SMART" id="SM00900">
    <property type="entry name" value="FMN_bind"/>
    <property type="match status" value="2"/>
</dbReference>
<feature type="non-terminal residue" evidence="3">
    <location>
        <position position="1"/>
    </location>
</feature>
<dbReference type="EMBL" id="UINC01032701">
    <property type="protein sequence ID" value="SVB20798.1"/>
    <property type="molecule type" value="Genomic_DNA"/>
</dbReference>
<dbReference type="InterPro" id="IPR007329">
    <property type="entry name" value="FMN-bd"/>
</dbReference>
<proteinExistence type="predicted"/>
<keyword evidence="1" id="KW-0812">Transmembrane</keyword>
<feature type="transmembrane region" description="Helical" evidence="1">
    <location>
        <begin position="336"/>
        <end position="360"/>
    </location>
</feature>
<dbReference type="GO" id="GO:0010181">
    <property type="term" value="F:FMN binding"/>
    <property type="evidence" value="ECO:0007669"/>
    <property type="project" value="InterPro"/>
</dbReference>
<evidence type="ECO:0000256" key="1">
    <source>
        <dbReference type="SAM" id="Phobius"/>
    </source>
</evidence>
<dbReference type="AlphaFoldDB" id="A0A382C3Y6"/>
<feature type="domain" description="FMN-binding" evidence="2">
    <location>
        <begin position="94"/>
        <end position="175"/>
    </location>
</feature>
<sequence>VRTDRLKRSLRNLCRFLALAAIVWLIHQSHQDFLEAERKKGRPIELKDTLEAFPSAVSVEPDSSASGFYETRNKEGEKLGRITQTSPMGDTAIGFSGSTNLLVALNAQHEVTAVSIRSSGDTHEHVQAIVEEPGFLEQFKGKPLDQFMRSVQAEGVSGATLTSLAILDSLALRFGGSSKASRFPKEISVDEVVPHLPGCSALCPSKTHPSLLDALNQKGEVIGLVGRTSPHADSIVGYQGPIDTLLVLEANDTLIALQARSSFENMPYADYPKDDAYFSSLFQGRSISQLADMNLTEERVEGVSGATMTSMAMAEGIVKTAGQWEAELARTEKDRWAIVWGLGETGSLAVILLAGFVAFTKRGKTKFFRRSLQV</sequence>
<evidence type="ECO:0000313" key="3">
    <source>
        <dbReference type="EMBL" id="SVB20798.1"/>
    </source>
</evidence>
<dbReference type="Pfam" id="PF04205">
    <property type="entry name" value="FMN_bind"/>
    <property type="match status" value="1"/>
</dbReference>
<evidence type="ECO:0000259" key="2">
    <source>
        <dbReference type="SMART" id="SM00900"/>
    </source>
</evidence>
<feature type="domain" description="FMN-binding" evidence="2">
    <location>
        <begin position="237"/>
        <end position="324"/>
    </location>
</feature>
<accession>A0A382C3Y6</accession>
<gene>
    <name evidence="3" type="ORF">METZ01_LOCUS173652</name>
</gene>
<name>A0A382C3Y6_9ZZZZ</name>
<dbReference type="GO" id="GO:0016020">
    <property type="term" value="C:membrane"/>
    <property type="evidence" value="ECO:0007669"/>
    <property type="project" value="InterPro"/>
</dbReference>
<organism evidence="3">
    <name type="scientific">marine metagenome</name>
    <dbReference type="NCBI Taxonomy" id="408172"/>
    <lineage>
        <taxon>unclassified sequences</taxon>
        <taxon>metagenomes</taxon>
        <taxon>ecological metagenomes</taxon>
    </lineage>
</organism>
<keyword evidence="1" id="KW-1133">Transmembrane helix</keyword>
<reference evidence="3" key="1">
    <citation type="submission" date="2018-05" db="EMBL/GenBank/DDBJ databases">
        <authorList>
            <person name="Lanie J.A."/>
            <person name="Ng W.-L."/>
            <person name="Kazmierczak K.M."/>
            <person name="Andrzejewski T.M."/>
            <person name="Davidsen T.M."/>
            <person name="Wayne K.J."/>
            <person name="Tettelin H."/>
            <person name="Glass J.I."/>
            <person name="Rusch D."/>
            <person name="Podicherti R."/>
            <person name="Tsui H.-C.T."/>
            <person name="Winkler M.E."/>
        </authorList>
    </citation>
    <scope>NUCLEOTIDE SEQUENCE</scope>
</reference>
<protein>
    <recommendedName>
        <fullName evidence="2">FMN-binding domain-containing protein</fullName>
    </recommendedName>
</protein>